<reference evidence="10 11" key="1">
    <citation type="submission" date="2017-03" db="EMBL/GenBank/DDBJ databases">
        <title>Genomes of endolithic fungi from Antarctica.</title>
        <authorList>
            <person name="Coleine C."/>
            <person name="Masonjones S."/>
            <person name="Stajich J.E."/>
        </authorList>
    </citation>
    <scope>NUCLEOTIDE SEQUENCE [LARGE SCALE GENOMIC DNA]</scope>
    <source>
        <strain evidence="10 11">CCFEE 5184</strain>
    </source>
</reference>
<keyword evidence="11" id="KW-1185">Reference proteome</keyword>
<dbReference type="Gene3D" id="3.40.50.300">
    <property type="entry name" value="P-loop containing nucleotide triphosphate hydrolases"/>
    <property type="match status" value="2"/>
</dbReference>
<feature type="region of interest" description="Disordered" evidence="7">
    <location>
        <begin position="1036"/>
        <end position="1150"/>
    </location>
</feature>
<dbReference type="GO" id="GO:0005634">
    <property type="term" value="C:nucleus"/>
    <property type="evidence" value="ECO:0007669"/>
    <property type="project" value="InterPro"/>
</dbReference>
<dbReference type="InterPro" id="IPR027417">
    <property type="entry name" value="P-loop_NTPase"/>
</dbReference>
<dbReference type="CDD" id="cd18787">
    <property type="entry name" value="SF2_C_DEAD"/>
    <property type="match status" value="1"/>
</dbReference>
<feature type="region of interest" description="Disordered" evidence="7">
    <location>
        <begin position="755"/>
        <end position="825"/>
    </location>
</feature>
<dbReference type="PROSITE" id="PS51194">
    <property type="entry name" value="HELICASE_CTER"/>
    <property type="match status" value="1"/>
</dbReference>
<evidence type="ECO:0000313" key="10">
    <source>
        <dbReference type="EMBL" id="TKA83101.1"/>
    </source>
</evidence>
<dbReference type="OrthoDB" id="193716at2759"/>
<evidence type="ECO:0000256" key="2">
    <source>
        <dbReference type="ARBA" id="ARBA00022801"/>
    </source>
</evidence>
<dbReference type="GO" id="GO:0003723">
    <property type="term" value="F:RNA binding"/>
    <property type="evidence" value="ECO:0007669"/>
    <property type="project" value="UniProtKB-UniRule"/>
</dbReference>
<feature type="compositionally biased region" description="Gly residues" evidence="7">
    <location>
        <begin position="530"/>
        <end position="545"/>
    </location>
</feature>
<dbReference type="Pfam" id="PF00270">
    <property type="entry name" value="DEAD"/>
    <property type="match status" value="1"/>
</dbReference>
<evidence type="ECO:0000256" key="4">
    <source>
        <dbReference type="ARBA" id="ARBA00022884"/>
    </source>
</evidence>
<name>A0A4U0Y1W4_9PEZI</name>
<dbReference type="Proteomes" id="UP000309340">
    <property type="component" value="Unassembled WGS sequence"/>
</dbReference>
<dbReference type="SMART" id="SM00487">
    <property type="entry name" value="DEXDc"/>
    <property type="match status" value="1"/>
</dbReference>
<comment type="caution">
    <text evidence="10">The sequence shown here is derived from an EMBL/GenBank/DDBJ whole genome shotgun (WGS) entry which is preliminary data.</text>
</comment>
<comment type="function">
    <text evidence="5">RNA helicase.</text>
</comment>
<dbReference type="PANTHER" id="PTHR24031">
    <property type="entry name" value="RNA HELICASE"/>
    <property type="match status" value="1"/>
</dbReference>
<dbReference type="STRING" id="329884.A0A4U0Y1W4"/>
<keyword evidence="2 5" id="KW-0378">Hydrolase</keyword>
<protein>
    <recommendedName>
        <fullName evidence="5">ATP-dependent RNA helicase</fullName>
        <ecNumber evidence="5">3.6.4.13</ecNumber>
    </recommendedName>
</protein>
<dbReference type="Pfam" id="PF09421">
    <property type="entry name" value="FRQ"/>
    <property type="match status" value="2"/>
</dbReference>
<keyword evidence="6" id="KW-0175">Coiled coil</keyword>
<keyword evidence="5" id="KW-0347">Helicase</keyword>
<feature type="coiled-coil region" evidence="6">
    <location>
        <begin position="636"/>
        <end position="663"/>
    </location>
</feature>
<evidence type="ECO:0000259" key="9">
    <source>
        <dbReference type="PROSITE" id="PS51194"/>
    </source>
</evidence>
<gene>
    <name evidence="10" type="ORF">B0A55_00867</name>
</gene>
<comment type="similarity">
    <text evidence="5">Belongs to the DEAD box helicase family.</text>
</comment>
<dbReference type="GO" id="GO:0016787">
    <property type="term" value="F:hydrolase activity"/>
    <property type="evidence" value="ECO:0007669"/>
    <property type="project" value="UniProtKB-KW"/>
</dbReference>
<dbReference type="PROSITE" id="PS51192">
    <property type="entry name" value="HELICASE_ATP_BIND_1"/>
    <property type="match status" value="1"/>
</dbReference>
<evidence type="ECO:0000256" key="1">
    <source>
        <dbReference type="ARBA" id="ARBA00022741"/>
    </source>
</evidence>
<evidence type="ECO:0000259" key="8">
    <source>
        <dbReference type="PROSITE" id="PS51192"/>
    </source>
</evidence>
<dbReference type="GO" id="GO:0006355">
    <property type="term" value="P:regulation of DNA-templated transcription"/>
    <property type="evidence" value="ECO:0007669"/>
    <property type="project" value="InterPro"/>
</dbReference>
<dbReference type="AlphaFoldDB" id="A0A4U0Y1W4"/>
<comment type="catalytic activity">
    <reaction evidence="5">
        <text>ATP + H2O = ADP + phosphate + H(+)</text>
        <dbReference type="Rhea" id="RHEA:13065"/>
        <dbReference type="ChEBI" id="CHEBI:15377"/>
        <dbReference type="ChEBI" id="CHEBI:15378"/>
        <dbReference type="ChEBI" id="CHEBI:30616"/>
        <dbReference type="ChEBI" id="CHEBI:43474"/>
        <dbReference type="ChEBI" id="CHEBI:456216"/>
        <dbReference type="EC" id="3.6.4.13"/>
    </reaction>
</comment>
<feature type="region of interest" description="Disordered" evidence="7">
    <location>
        <begin position="840"/>
        <end position="860"/>
    </location>
</feature>
<feature type="domain" description="Helicase ATP-binding" evidence="8">
    <location>
        <begin position="53"/>
        <end position="235"/>
    </location>
</feature>
<dbReference type="SMART" id="SM00490">
    <property type="entry name" value="HELICc"/>
    <property type="match status" value="1"/>
</dbReference>
<dbReference type="GO" id="GO:0003724">
    <property type="term" value="F:RNA helicase activity"/>
    <property type="evidence" value="ECO:0007669"/>
    <property type="project" value="UniProtKB-EC"/>
</dbReference>
<feature type="compositionally biased region" description="Acidic residues" evidence="7">
    <location>
        <begin position="1076"/>
        <end position="1085"/>
    </location>
</feature>
<dbReference type="GO" id="GO:0007623">
    <property type="term" value="P:circadian rhythm"/>
    <property type="evidence" value="ECO:0007669"/>
    <property type="project" value="InterPro"/>
</dbReference>
<comment type="domain">
    <text evidence="5">The Q motif is unique to and characteristic of the DEAD box family of RNA helicases and controls ATP binding and hydrolysis.</text>
</comment>
<organism evidence="10 11">
    <name type="scientific">Friedmanniomyces simplex</name>
    <dbReference type="NCBI Taxonomy" id="329884"/>
    <lineage>
        <taxon>Eukaryota</taxon>
        <taxon>Fungi</taxon>
        <taxon>Dikarya</taxon>
        <taxon>Ascomycota</taxon>
        <taxon>Pezizomycotina</taxon>
        <taxon>Dothideomycetes</taxon>
        <taxon>Dothideomycetidae</taxon>
        <taxon>Mycosphaerellales</taxon>
        <taxon>Teratosphaeriaceae</taxon>
        <taxon>Friedmanniomyces</taxon>
    </lineage>
</organism>
<evidence type="ECO:0000256" key="7">
    <source>
        <dbReference type="SAM" id="MobiDB-lite"/>
    </source>
</evidence>
<feature type="compositionally biased region" description="Polar residues" evidence="7">
    <location>
        <begin position="969"/>
        <end position="978"/>
    </location>
</feature>
<feature type="compositionally biased region" description="Polar residues" evidence="7">
    <location>
        <begin position="763"/>
        <end position="773"/>
    </location>
</feature>
<dbReference type="SUPFAM" id="SSF52540">
    <property type="entry name" value="P-loop containing nucleoside triphosphate hydrolases"/>
    <property type="match status" value="1"/>
</dbReference>
<sequence length="1169" mass="127610">MSGATAVYSTAMLEEQKAQPYNSMKGRLQQPLLQALEKKGYGYMTPVQEKVLTQLPSFTSDCLVRAKTGTGKTIAFLLPSLHSVLTSRNTRAGEVSILIVSPTRELAMQIKAECDMLTSELKPAVECHTAFGGTAKDRYLKAFLNGKPTVLVATPGRLNDYLSDRYVAEKFNNLHTLILDEADTMLEAGFLPAITEILRRLPPKSNGWQGMCFSATMPPKIKPVLSKVLRADHAEISTVDPNETPTIEQVDQYSAIIPKISDTFSSLAALIAQERQRSPDALKAIIFGTTANGVGLLYDLFKNLLGREINVFELHSRLSQPARTRTTEEFKKAASGLMFASDVIGRGMDFPNVDLVIQVGLPSNGEQYVHRVGRTARAGNQGRAVILLTDREKYFLAVNRHLPIKPYTLDISSTAAQATPPIEQAFIGVEESAKSKAYQAYLGFNKSFTKQLRLDNVGLVALANEYAGAMGCPEPPVIDKSVVGKMGLRGTHGLNVGIVQKGPNPGRHQGGGGASNGGPRRPREAPNGGQSNGGAGMNGGAGGRRGATWAWPSLKARAREGSGESSSAEAWFERSNNAVREQGASFSDDEPPFFMRHSSSSETSLGARSNVHPDFGTGLMQLGTDESSAGVFRSIIDDLTIENKRLKRRLRRYERLHDSHLAEEKLFEVRIHDLPAEKKRELEEILRTFAANLGRKPESGFPSNGDEGVPPMLQAHKATLSRAKDSAYASMPNSATMTESAKKRLAVNRLEQLFTGRGPGNLGHQQPLQQQEVSRIAAHADRSELEKQGQRTRNEGAREARIMAHDSDDPKQDSSDDASSGLQAPAETTIGQQVFAERGRNQPAPEQWPTRTHDLDPHRAQQPRENMAYFRHLGFSPLADRVPEEGHGWIYLNLLINMAQLHTLNVTVEFVRKALGEYSTQLELSSDGRKVRWNGGRLASRVSSESEGCDPSSTEGPRKRPKLSHGRNTRSSVCNARQAQDPAVSRPQADHRSLAYSPTLSHRMAAGEESYSSSDADHRVAETLPPRFVQILHGAEARRRSRTASHKQTVATRPSNSPPSELPPARGFRPCTHDGQEDDDSDADGEMSTSPESPGAFTLSPAPLPIHLPSADSDDEYEEEGSDDSDAESDSSLDFLAAARQADPESIRAQERAYDAHMAERLAEEVPGG</sequence>
<keyword evidence="3 5" id="KW-0067">ATP-binding</keyword>
<feature type="domain" description="Helicase C-terminal" evidence="9">
    <location>
        <begin position="266"/>
        <end position="427"/>
    </location>
</feature>
<dbReference type="GO" id="GO:0005524">
    <property type="term" value="F:ATP binding"/>
    <property type="evidence" value="ECO:0007669"/>
    <property type="project" value="UniProtKB-UniRule"/>
</dbReference>
<keyword evidence="4 5" id="KW-0694">RNA-binding</keyword>
<dbReference type="InterPro" id="IPR018554">
    <property type="entry name" value="FRQ"/>
</dbReference>
<dbReference type="GO" id="GO:0005737">
    <property type="term" value="C:cytoplasm"/>
    <property type="evidence" value="ECO:0007669"/>
    <property type="project" value="InterPro"/>
</dbReference>
<feature type="compositionally biased region" description="Polar residues" evidence="7">
    <location>
        <begin position="941"/>
        <end position="955"/>
    </location>
</feature>
<evidence type="ECO:0000256" key="6">
    <source>
        <dbReference type="SAM" id="Coils"/>
    </source>
</evidence>
<evidence type="ECO:0000256" key="3">
    <source>
        <dbReference type="ARBA" id="ARBA00022840"/>
    </source>
</evidence>
<dbReference type="EMBL" id="NAJQ01000016">
    <property type="protein sequence ID" value="TKA83101.1"/>
    <property type="molecule type" value="Genomic_DNA"/>
</dbReference>
<accession>A0A4U0Y1W4</accession>
<feature type="compositionally biased region" description="Basic and acidic residues" evidence="7">
    <location>
        <begin position="778"/>
        <end position="814"/>
    </location>
</feature>
<feature type="compositionally biased region" description="Acidic residues" evidence="7">
    <location>
        <begin position="1112"/>
        <end position="1131"/>
    </location>
</feature>
<dbReference type="Pfam" id="PF00271">
    <property type="entry name" value="Helicase_C"/>
    <property type="match status" value="1"/>
</dbReference>
<evidence type="ECO:0000313" key="11">
    <source>
        <dbReference type="Proteomes" id="UP000309340"/>
    </source>
</evidence>
<dbReference type="InterPro" id="IPR011545">
    <property type="entry name" value="DEAD/DEAH_box_helicase_dom"/>
</dbReference>
<evidence type="ECO:0000256" key="5">
    <source>
        <dbReference type="RuleBase" id="RU365068"/>
    </source>
</evidence>
<dbReference type="InterPro" id="IPR014001">
    <property type="entry name" value="Helicase_ATP-bd"/>
</dbReference>
<dbReference type="InterPro" id="IPR001650">
    <property type="entry name" value="Helicase_C-like"/>
</dbReference>
<feature type="region of interest" description="Disordered" evidence="7">
    <location>
        <begin position="938"/>
        <end position="991"/>
    </location>
</feature>
<feature type="region of interest" description="Disordered" evidence="7">
    <location>
        <begin position="494"/>
        <end position="547"/>
    </location>
</feature>
<keyword evidence="1 5" id="KW-0547">Nucleotide-binding</keyword>
<dbReference type="EC" id="3.6.4.13" evidence="5"/>
<feature type="compositionally biased region" description="Basic residues" evidence="7">
    <location>
        <begin position="959"/>
        <end position="968"/>
    </location>
</feature>
<proteinExistence type="inferred from homology"/>
<feature type="compositionally biased region" description="Polar residues" evidence="7">
    <location>
        <begin position="1046"/>
        <end position="1055"/>
    </location>
</feature>